<proteinExistence type="predicted"/>
<evidence type="ECO:0008006" key="3">
    <source>
        <dbReference type="Google" id="ProtNLM"/>
    </source>
</evidence>
<dbReference type="Proteomes" id="UP000516028">
    <property type="component" value="Chromosome"/>
</dbReference>
<dbReference type="AlphaFoldDB" id="A0A7H0GQX4"/>
<gene>
    <name evidence="1" type="ORF">H9K75_03780</name>
</gene>
<organism evidence="1 2">
    <name type="scientific">Diaphorobacter aerolatus</name>
    <dbReference type="NCBI Taxonomy" id="1288495"/>
    <lineage>
        <taxon>Bacteria</taxon>
        <taxon>Pseudomonadati</taxon>
        <taxon>Pseudomonadota</taxon>
        <taxon>Betaproteobacteria</taxon>
        <taxon>Burkholderiales</taxon>
        <taxon>Comamonadaceae</taxon>
        <taxon>Diaphorobacter</taxon>
    </lineage>
</organism>
<dbReference type="KEGG" id="daer:H9K75_03780"/>
<evidence type="ECO:0000313" key="1">
    <source>
        <dbReference type="EMBL" id="QNP50690.1"/>
    </source>
</evidence>
<name>A0A7H0GQX4_9BURK</name>
<keyword evidence="2" id="KW-1185">Reference proteome</keyword>
<protein>
    <recommendedName>
        <fullName evidence="3">TolC family protein</fullName>
    </recommendedName>
</protein>
<accession>A0A7H0GQX4</accession>
<evidence type="ECO:0000313" key="2">
    <source>
        <dbReference type="Proteomes" id="UP000516028"/>
    </source>
</evidence>
<dbReference type="SUPFAM" id="SSF56954">
    <property type="entry name" value="Outer membrane efflux proteins (OEP)"/>
    <property type="match status" value="1"/>
</dbReference>
<dbReference type="EMBL" id="CP060783">
    <property type="protein sequence ID" value="QNP50690.1"/>
    <property type="molecule type" value="Genomic_DNA"/>
</dbReference>
<sequence>MLFDVPELNRLVEQALRDSTEARMAVARMREARAIREAALTQYRPRVVWTQESSAVVPAGWKAPRATARRWILARRTVQHSG</sequence>
<dbReference type="RefSeq" id="WP_187726188.1">
    <property type="nucleotide sequence ID" value="NZ_CP060783.1"/>
</dbReference>
<reference evidence="1 2" key="1">
    <citation type="submission" date="2020-08" db="EMBL/GenBank/DDBJ databases">
        <title>Genome sequence of Diaphorobacter aerolatus KACC 16536T.</title>
        <authorList>
            <person name="Hyun D.-W."/>
            <person name="Bae J.-W."/>
        </authorList>
    </citation>
    <scope>NUCLEOTIDE SEQUENCE [LARGE SCALE GENOMIC DNA]</scope>
    <source>
        <strain evidence="1 2">KACC 16536</strain>
    </source>
</reference>
<dbReference type="Gene3D" id="1.20.1600.10">
    <property type="entry name" value="Outer membrane efflux proteins (OEP)"/>
    <property type="match status" value="1"/>
</dbReference>